<keyword evidence="7" id="KW-0067">ATP-binding</keyword>
<reference evidence="11 12" key="1">
    <citation type="submission" date="2020-11" db="EMBL/GenBank/DDBJ databases">
        <title>Actinomyces sp. ZJ750.</title>
        <authorList>
            <person name="Zhou J."/>
        </authorList>
    </citation>
    <scope>NUCLEOTIDE SEQUENCE [LARGE SCALE GENOMIC DNA]</scope>
    <source>
        <strain evidence="11 12">ZJ750</strain>
    </source>
</reference>
<evidence type="ECO:0000256" key="4">
    <source>
        <dbReference type="ARBA" id="ARBA00022679"/>
    </source>
</evidence>
<evidence type="ECO:0000313" key="11">
    <source>
        <dbReference type="EMBL" id="QPL04750.1"/>
    </source>
</evidence>
<dbReference type="PANTHER" id="PTHR24421:SF10">
    <property type="entry name" value="NITRATE_NITRITE SENSOR PROTEIN NARQ"/>
    <property type="match status" value="1"/>
</dbReference>
<dbReference type="GO" id="GO:0046983">
    <property type="term" value="F:protein dimerization activity"/>
    <property type="evidence" value="ECO:0007669"/>
    <property type="project" value="InterPro"/>
</dbReference>
<evidence type="ECO:0000259" key="10">
    <source>
        <dbReference type="Pfam" id="PF07730"/>
    </source>
</evidence>
<dbReference type="Gene3D" id="3.30.565.10">
    <property type="entry name" value="Histidine kinase-like ATPase, C-terminal domain"/>
    <property type="match status" value="1"/>
</dbReference>
<feature type="transmembrane region" description="Helical" evidence="9">
    <location>
        <begin position="59"/>
        <end position="76"/>
    </location>
</feature>
<organism evidence="11 12">
    <name type="scientific">Actinomyces respiraculi</name>
    <dbReference type="NCBI Taxonomy" id="2744574"/>
    <lineage>
        <taxon>Bacteria</taxon>
        <taxon>Bacillati</taxon>
        <taxon>Actinomycetota</taxon>
        <taxon>Actinomycetes</taxon>
        <taxon>Actinomycetales</taxon>
        <taxon>Actinomycetaceae</taxon>
        <taxon>Actinomyces</taxon>
    </lineage>
</organism>
<dbReference type="InterPro" id="IPR036890">
    <property type="entry name" value="HATPase_C_sf"/>
</dbReference>
<name>A0A7T0PWN8_9ACTO</name>
<evidence type="ECO:0000256" key="8">
    <source>
        <dbReference type="ARBA" id="ARBA00023012"/>
    </source>
</evidence>
<dbReference type="GO" id="GO:0016020">
    <property type="term" value="C:membrane"/>
    <property type="evidence" value="ECO:0007669"/>
    <property type="project" value="InterPro"/>
</dbReference>
<evidence type="ECO:0000256" key="2">
    <source>
        <dbReference type="ARBA" id="ARBA00012438"/>
    </source>
</evidence>
<gene>
    <name evidence="11" type="ORF">ID810_08200</name>
</gene>
<feature type="transmembrane region" description="Helical" evidence="9">
    <location>
        <begin position="140"/>
        <end position="159"/>
    </location>
</feature>
<keyword evidence="6 11" id="KW-0418">Kinase</keyword>
<evidence type="ECO:0000256" key="1">
    <source>
        <dbReference type="ARBA" id="ARBA00000085"/>
    </source>
</evidence>
<keyword evidence="5" id="KW-0547">Nucleotide-binding</keyword>
<dbReference type="GO" id="GO:0005524">
    <property type="term" value="F:ATP binding"/>
    <property type="evidence" value="ECO:0007669"/>
    <property type="project" value="UniProtKB-KW"/>
</dbReference>
<dbReference type="InterPro" id="IPR011712">
    <property type="entry name" value="Sig_transdc_His_kin_sub3_dim/P"/>
</dbReference>
<sequence>MTGRATPSAPLAPSVTDWRAGARLLGARDARHSLPVADVLLAAACLLVASVSLSFLSRFGLHAVYVADLLIGWVIAAAQPWRRARLRASALVTAAGLAAYAVLTFLSPVSLGISPLALTALTTLHACLRWDPDPRWGRGAVAAALLGCLVNPVNMMLLGRHRLTEQTLASATVDLLVSCTLSATVCLLAVVLVTVDALRRRQAAQARAYERQAVRRRAVDEERLRLARELHDVIGHSLTAVKVRAGTALALDDPGTHRAALVDVERTAAASLEEVRELVRVLRAPGEGALAPADLGAVHEALAAVRAAGLEVEADLPAAAALSALGQGWGVHQRLAVLRCAQEALTNALRHGNGQAAFRVWEADGACRLTIVNGLPAPAGPAEPGSGLNGLAERVRLVGGVLSADVVPGPEGARFVLDVTVPVTIRRKEHHD</sequence>
<dbReference type="CDD" id="cd16917">
    <property type="entry name" value="HATPase_UhpB-NarQ-NarX-like"/>
    <property type="match status" value="1"/>
</dbReference>
<dbReference type="Pfam" id="PF07730">
    <property type="entry name" value="HisKA_3"/>
    <property type="match status" value="1"/>
</dbReference>
<dbReference type="Gene3D" id="1.20.5.1930">
    <property type="match status" value="1"/>
</dbReference>
<keyword evidence="9" id="KW-0472">Membrane</keyword>
<evidence type="ECO:0000256" key="5">
    <source>
        <dbReference type="ARBA" id="ARBA00022741"/>
    </source>
</evidence>
<keyword evidence="9" id="KW-0812">Transmembrane</keyword>
<evidence type="ECO:0000256" key="9">
    <source>
        <dbReference type="SAM" id="Phobius"/>
    </source>
</evidence>
<evidence type="ECO:0000256" key="6">
    <source>
        <dbReference type="ARBA" id="ARBA00022777"/>
    </source>
</evidence>
<dbReference type="InterPro" id="IPR050482">
    <property type="entry name" value="Sensor_HK_TwoCompSys"/>
</dbReference>
<dbReference type="EMBL" id="CP063989">
    <property type="protein sequence ID" value="QPL04750.1"/>
    <property type="molecule type" value="Genomic_DNA"/>
</dbReference>
<comment type="catalytic activity">
    <reaction evidence="1">
        <text>ATP + protein L-histidine = ADP + protein N-phospho-L-histidine.</text>
        <dbReference type="EC" id="2.7.13.3"/>
    </reaction>
</comment>
<keyword evidence="4" id="KW-0808">Transferase</keyword>
<keyword evidence="9" id="KW-1133">Transmembrane helix</keyword>
<keyword evidence="3" id="KW-0597">Phosphoprotein</keyword>
<proteinExistence type="predicted"/>
<feature type="domain" description="Signal transduction histidine kinase subgroup 3 dimerisation and phosphoacceptor" evidence="10">
    <location>
        <begin position="222"/>
        <end position="286"/>
    </location>
</feature>
<dbReference type="GO" id="GO:0000155">
    <property type="term" value="F:phosphorelay sensor kinase activity"/>
    <property type="evidence" value="ECO:0007669"/>
    <property type="project" value="InterPro"/>
</dbReference>
<dbReference type="PANTHER" id="PTHR24421">
    <property type="entry name" value="NITRATE/NITRITE SENSOR PROTEIN NARX-RELATED"/>
    <property type="match status" value="1"/>
</dbReference>
<evidence type="ECO:0000313" key="12">
    <source>
        <dbReference type="Proteomes" id="UP000594637"/>
    </source>
</evidence>
<dbReference type="KEGG" id="arep:ID810_08200"/>
<evidence type="ECO:0000256" key="3">
    <source>
        <dbReference type="ARBA" id="ARBA00022553"/>
    </source>
</evidence>
<evidence type="ECO:0000256" key="7">
    <source>
        <dbReference type="ARBA" id="ARBA00022840"/>
    </source>
</evidence>
<dbReference type="AlphaFoldDB" id="A0A7T0PWN8"/>
<feature type="transmembrane region" description="Helical" evidence="9">
    <location>
        <begin position="175"/>
        <end position="198"/>
    </location>
</feature>
<dbReference type="EC" id="2.7.13.3" evidence="2"/>
<dbReference type="Proteomes" id="UP000594637">
    <property type="component" value="Chromosome"/>
</dbReference>
<accession>A0A7T0PWN8</accession>
<protein>
    <recommendedName>
        <fullName evidence="2">histidine kinase</fullName>
        <ecNumber evidence="2">2.7.13.3</ecNumber>
    </recommendedName>
</protein>
<keyword evidence="12" id="KW-1185">Reference proteome</keyword>
<feature type="transmembrane region" description="Helical" evidence="9">
    <location>
        <begin position="33"/>
        <end position="53"/>
    </location>
</feature>
<keyword evidence="8" id="KW-0902">Two-component regulatory system</keyword>